<proteinExistence type="predicted"/>
<protein>
    <submittedName>
        <fullName evidence="3">Response regulator</fullName>
    </submittedName>
</protein>
<dbReference type="PROSITE" id="PS50110">
    <property type="entry name" value="RESPONSE_REGULATORY"/>
    <property type="match status" value="1"/>
</dbReference>
<dbReference type="InterPro" id="IPR001789">
    <property type="entry name" value="Sig_transdc_resp-reg_receiver"/>
</dbReference>
<name>A0AAU8JB78_9CYAN</name>
<dbReference type="RefSeq" id="WP_231636866.1">
    <property type="nucleotide sequence ID" value="NZ_CP159837.1"/>
</dbReference>
<dbReference type="GO" id="GO:0000160">
    <property type="term" value="P:phosphorelay signal transduction system"/>
    <property type="evidence" value="ECO:0007669"/>
    <property type="project" value="InterPro"/>
</dbReference>
<evidence type="ECO:0000259" key="2">
    <source>
        <dbReference type="PROSITE" id="PS50110"/>
    </source>
</evidence>
<keyword evidence="1" id="KW-0597">Phosphoprotein</keyword>
<evidence type="ECO:0000256" key="1">
    <source>
        <dbReference type="PROSITE-ProRule" id="PRU00169"/>
    </source>
</evidence>
<gene>
    <name evidence="3" type="ORF">ABWT76_004469</name>
</gene>
<evidence type="ECO:0000313" key="3">
    <source>
        <dbReference type="EMBL" id="XCM35768.1"/>
    </source>
</evidence>
<organism evidence="3">
    <name type="scientific">Planktothricoides raciborskii GIHE-MW2</name>
    <dbReference type="NCBI Taxonomy" id="2792601"/>
    <lineage>
        <taxon>Bacteria</taxon>
        <taxon>Bacillati</taxon>
        <taxon>Cyanobacteriota</taxon>
        <taxon>Cyanophyceae</taxon>
        <taxon>Oscillatoriophycideae</taxon>
        <taxon>Oscillatoriales</taxon>
        <taxon>Oscillatoriaceae</taxon>
        <taxon>Planktothricoides</taxon>
    </lineage>
</organism>
<dbReference type="InterPro" id="IPR011006">
    <property type="entry name" value="CheY-like_superfamily"/>
</dbReference>
<dbReference type="EMBL" id="CP159837">
    <property type="protein sequence ID" value="XCM35768.1"/>
    <property type="molecule type" value="Genomic_DNA"/>
</dbReference>
<feature type="domain" description="Response regulatory" evidence="2">
    <location>
        <begin position="1"/>
        <end position="48"/>
    </location>
</feature>
<feature type="modified residue" description="4-aspartylphosphate" evidence="1">
    <location>
        <position position="32"/>
    </location>
</feature>
<sequence length="48" mass="5452">MQRKGYEVFQALDGLTALAKPSEILPDLILLDLKMWGIDGYEVCQKLK</sequence>
<accession>A0AAU8JB78</accession>
<dbReference type="Pfam" id="PF00072">
    <property type="entry name" value="Response_reg"/>
    <property type="match status" value="1"/>
</dbReference>
<dbReference type="Gene3D" id="3.40.50.2300">
    <property type="match status" value="1"/>
</dbReference>
<dbReference type="SUPFAM" id="SSF52172">
    <property type="entry name" value="CheY-like"/>
    <property type="match status" value="1"/>
</dbReference>
<dbReference type="AlphaFoldDB" id="A0AAU8JB78"/>
<reference evidence="3" key="1">
    <citation type="submission" date="2024-07" db="EMBL/GenBank/DDBJ databases">
        <authorList>
            <person name="Kim Y.J."/>
            <person name="Jeong J.Y."/>
        </authorList>
    </citation>
    <scope>NUCLEOTIDE SEQUENCE</scope>
    <source>
        <strain evidence="3">GIHE-MW2</strain>
    </source>
</reference>